<evidence type="ECO:0000313" key="1">
    <source>
        <dbReference type="EMBL" id="KLV09411.1"/>
    </source>
</evidence>
<protein>
    <submittedName>
        <fullName evidence="1">Uncharacterized protein</fullName>
    </submittedName>
</protein>
<dbReference type="AlphaFoldDB" id="A0A0J1HCR1"/>
<comment type="caution">
    <text evidence="1">The sequence shown here is derived from an EMBL/GenBank/DDBJ whole genome shotgun (WGS) entry which is preliminary data.</text>
</comment>
<dbReference type="EMBL" id="LDOU01000012">
    <property type="protein sequence ID" value="KLV09411.1"/>
    <property type="molecule type" value="Genomic_DNA"/>
</dbReference>
<organism evidence="1 2">
    <name type="scientific">Photobacterium ganghwense</name>
    <dbReference type="NCBI Taxonomy" id="320778"/>
    <lineage>
        <taxon>Bacteria</taxon>
        <taxon>Pseudomonadati</taxon>
        <taxon>Pseudomonadota</taxon>
        <taxon>Gammaproteobacteria</taxon>
        <taxon>Vibrionales</taxon>
        <taxon>Vibrionaceae</taxon>
        <taxon>Photobacterium</taxon>
    </lineage>
</organism>
<dbReference type="PATRIC" id="fig|320778.3.peg.2473"/>
<dbReference type="RefSeq" id="WP_047885360.1">
    <property type="nucleotide sequence ID" value="NZ_CP071325.1"/>
</dbReference>
<evidence type="ECO:0000313" key="2">
    <source>
        <dbReference type="Proteomes" id="UP000035909"/>
    </source>
</evidence>
<dbReference type="Proteomes" id="UP000035909">
    <property type="component" value="Unassembled WGS sequence"/>
</dbReference>
<reference evidence="1 2" key="1">
    <citation type="submission" date="2015-05" db="EMBL/GenBank/DDBJ databases">
        <title>Photobacterium galathea sp. nov.</title>
        <authorList>
            <person name="Machado H."/>
            <person name="Gram L."/>
        </authorList>
    </citation>
    <scope>NUCLEOTIDE SEQUENCE [LARGE SCALE GENOMIC DNA]</scope>
    <source>
        <strain evidence="1 2">DSM 22954</strain>
    </source>
</reference>
<accession>A0A0J1HCR1</accession>
<proteinExistence type="predicted"/>
<gene>
    <name evidence="1" type="ORF">ABT57_11365</name>
</gene>
<sequence length="71" mass="7840">MPVIEASVLKESALEEAVCEISVHGVSVSEPEIFAAGMSLLLVQERLEQVLSVLVLREPLLRPLLFVWGRL</sequence>
<name>A0A0J1HCR1_9GAMM</name>
<keyword evidence="2" id="KW-1185">Reference proteome</keyword>